<dbReference type="Pfam" id="PF05016">
    <property type="entry name" value="ParE_toxin"/>
    <property type="match status" value="1"/>
</dbReference>
<dbReference type="EMBL" id="CP030118">
    <property type="protein sequence ID" value="QDL09909.1"/>
    <property type="molecule type" value="Genomic_DNA"/>
</dbReference>
<keyword evidence="4" id="KW-1185">Reference proteome</keyword>
<dbReference type="RefSeq" id="WP_169268236.1">
    <property type="nucleotide sequence ID" value="NZ_CAWOXK010000001.1"/>
</dbReference>
<dbReference type="AlphaFoldDB" id="A0A856MI23"/>
<protein>
    <submittedName>
        <fullName evidence="3">Type II toxin-antitoxin system RelE/ParE family toxin</fullName>
    </submittedName>
</protein>
<reference evidence="3 4" key="1">
    <citation type="submission" date="2018-06" db="EMBL/GenBank/DDBJ databases">
        <title>Comparative genomics of Brasilonema spp. strains.</title>
        <authorList>
            <person name="Alvarenga D.O."/>
            <person name="Fiore M.F."/>
            <person name="Varani A.M."/>
        </authorList>
    </citation>
    <scope>NUCLEOTIDE SEQUENCE [LARGE SCALE GENOMIC DNA]</scope>
    <source>
        <strain evidence="3 4">CENA114</strain>
    </source>
</reference>
<dbReference type="SUPFAM" id="SSF143011">
    <property type="entry name" value="RelE-like"/>
    <property type="match status" value="1"/>
</dbReference>
<dbReference type="Proteomes" id="UP000503129">
    <property type="component" value="Chromosome"/>
</dbReference>
<comment type="similarity">
    <text evidence="1">Belongs to the RelE toxin family.</text>
</comment>
<dbReference type="InterPro" id="IPR035093">
    <property type="entry name" value="RelE/ParE_toxin_dom_sf"/>
</dbReference>
<name>A0A856MI23_9CYAN</name>
<accession>A0A856MI23</accession>
<dbReference type="PANTHER" id="PTHR33755">
    <property type="entry name" value="TOXIN PARE1-RELATED"/>
    <property type="match status" value="1"/>
</dbReference>
<sequence length="101" mass="11435">MAYRVVWSPKALEDVDAIAAYIFRDSASFSATVVRKILDSSDKLSSSPYSGSVVPEFNEDTIRELFAYTYRIIYQIQEDTVTIGAVIHGKRLLAQRLDIDR</sequence>
<dbReference type="InterPro" id="IPR007712">
    <property type="entry name" value="RelE/ParE_toxin"/>
</dbReference>
<gene>
    <name evidence="3" type="ORF">DP114_20290</name>
</gene>
<dbReference type="KEGG" id="bsen:DP114_20290"/>
<evidence type="ECO:0000313" key="4">
    <source>
        <dbReference type="Proteomes" id="UP000503129"/>
    </source>
</evidence>
<evidence type="ECO:0000256" key="2">
    <source>
        <dbReference type="ARBA" id="ARBA00022649"/>
    </source>
</evidence>
<proteinExistence type="inferred from homology"/>
<dbReference type="PANTHER" id="PTHR33755:SF5">
    <property type="entry name" value="TYPE II TOXIN-ANTITOXIN SYSTEM RELE_PARE FAMILY TOXIN"/>
    <property type="match status" value="1"/>
</dbReference>
<organism evidence="3 4">
    <name type="scientific">Brasilonema sennae CENA114</name>
    <dbReference type="NCBI Taxonomy" id="415709"/>
    <lineage>
        <taxon>Bacteria</taxon>
        <taxon>Bacillati</taxon>
        <taxon>Cyanobacteriota</taxon>
        <taxon>Cyanophyceae</taxon>
        <taxon>Nostocales</taxon>
        <taxon>Scytonemataceae</taxon>
        <taxon>Brasilonema</taxon>
        <taxon>Bromeliae group (in: Brasilonema)</taxon>
    </lineage>
</organism>
<dbReference type="Gene3D" id="3.30.2310.20">
    <property type="entry name" value="RelE-like"/>
    <property type="match status" value="1"/>
</dbReference>
<dbReference type="InterPro" id="IPR051803">
    <property type="entry name" value="TA_system_RelE-like_toxin"/>
</dbReference>
<keyword evidence="2" id="KW-1277">Toxin-antitoxin system</keyword>
<evidence type="ECO:0000313" key="3">
    <source>
        <dbReference type="EMBL" id="QDL09909.1"/>
    </source>
</evidence>
<evidence type="ECO:0000256" key="1">
    <source>
        <dbReference type="ARBA" id="ARBA00006226"/>
    </source>
</evidence>